<protein>
    <recommendedName>
        <fullName evidence="1">Peptidoglycan binding-like domain-containing protein</fullName>
    </recommendedName>
</protein>
<reference evidence="3" key="1">
    <citation type="journal article" date="2019" name="Int. J. Syst. Evol. Microbiol.">
        <title>The Global Catalogue of Microorganisms (GCM) 10K type strain sequencing project: providing services to taxonomists for standard genome sequencing and annotation.</title>
        <authorList>
            <consortium name="The Broad Institute Genomics Platform"/>
            <consortium name="The Broad Institute Genome Sequencing Center for Infectious Disease"/>
            <person name="Wu L."/>
            <person name="Ma J."/>
        </authorList>
    </citation>
    <scope>NUCLEOTIDE SEQUENCE [LARGE SCALE GENOMIC DNA]</scope>
    <source>
        <strain evidence="3">JCM 14559</strain>
    </source>
</reference>
<dbReference type="InterPro" id="IPR002502">
    <property type="entry name" value="Amidase_domain"/>
</dbReference>
<proteinExistence type="predicted"/>
<dbReference type="Gene3D" id="1.10.101.10">
    <property type="entry name" value="PGBD-like superfamily/PGBD"/>
    <property type="match status" value="1"/>
</dbReference>
<dbReference type="Proteomes" id="UP001500897">
    <property type="component" value="Unassembled WGS sequence"/>
</dbReference>
<dbReference type="InterPro" id="IPR036505">
    <property type="entry name" value="Amidase/PGRP_sf"/>
</dbReference>
<dbReference type="SUPFAM" id="SSF55846">
    <property type="entry name" value="N-acetylmuramoyl-L-alanine amidase-like"/>
    <property type="match status" value="1"/>
</dbReference>
<accession>A0ABP5J553</accession>
<comment type="caution">
    <text evidence="2">The sequence shown here is derived from an EMBL/GenBank/DDBJ whole genome shotgun (WGS) entry which is preliminary data.</text>
</comment>
<gene>
    <name evidence="2" type="ORF">GCM10009759_55080</name>
</gene>
<keyword evidence="3" id="KW-1185">Reference proteome</keyword>
<dbReference type="InterPro" id="IPR002477">
    <property type="entry name" value="Peptidoglycan-bd-like"/>
</dbReference>
<dbReference type="CDD" id="cd06583">
    <property type="entry name" value="PGRP"/>
    <property type="match status" value="1"/>
</dbReference>
<dbReference type="RefSeq" id="WP_344555696.1">
    <property type="nucleotide sequence ID" value="NZ_BAAANS010000043.1"/>
</dbReference>
<evidence type="ECO:0000259" key="1">
    <source>
        <dbReference type="Pfam" id="PF01471"/>
    </source>
</evidence>
<organism evidence="2 3">
    <name type="scientific">Kitasatospora saccharophila</name>
    <dbReference type="NCBI Taxonomy" id="407973"/>
    <lineage>
        <taxon>Bacteria</taxon>
        <taxon>Bacillati</taxon>
        <taxon>Actinomycetota</taxon>
        <taxon>Actinomycetes</taxon>
        <taxon>Kitasatosporales</taxon>
        <taxon>Streptomycetaceae</taxon>
        <taxon>Kitasatospora</taxon>
    </lineage>
</organism>
<name>A0ABP5J553_9ACTN</name>
<dbReference type="Gene3D" id="3.40.80.10">
    <property type="entry name" value="Peptidoglycan recognition protein-like"/>
    <property type="match status" value="1"/>
</dbReference>
<dbReference type="PANTHER" id="PTHR11022">
    <property type="entry name" value="PEPTIDOGLYCAN RECOGNITION PROTEIN"/>
    <property type="match status" value="1"/>
</dbReference>
<sequence length="262" mass="28083">MQLVPRSDWGAPATTPAALMPTAKGVKVHWIGGRYTTGAQHGDQCAAEVRAIRQEHLSNPDQRWVDIAYNLVVCQHGVVFEGRGAGHESGANGNQPLNLAHYAVCAIQGTNESASDMLKVGLRDAIEYLQAHGAGPEILGHRDGYATDCPGPELYAWLHAGAPRPGGTVPAPVQQPTPATRAPAAPAWPGRLLRVQQPMLHGDDVRQWQQRMRDRGWSITADGWFGPASAEVARRFQAEKHLAADAVVGPATWAAAWTAPVT</sequence>
<dbReference type="EMBL" id="BAAANS010000043">
    <property type="protein sequence ID" value="GAA2112395.1"/>
    <property type="molecule type" value="Genomic_DNA"/>
</dbReference>
<dbReference type="InterPro" id="IPR015510">
    <property type="entry name" value="PGRP"/>
</dbReference>
<dbReference type="SUPFAM" id="SSF47090">
    <property type="entry name" value="PGBD-like"/>
    <property type="match status" value="1"/>
</dbReference>
<dbReference type="InterPro" id="IPR036366">
    <property type="entry name" value="PGBDSf"/>
</dbReference>
<dbReference type="Pfam" id="PF01471">
    <property type="entry name" value="PG_binding_1"/>
    <property type="match status" value="1"/>
</dbReference>
<feature type="domain" description="Peptidoglycan binding-like" evidence="1">
    <location>
        <begin position="202"/>
        <end position="255"/>
    </location>
</feature>
<evidence type="ECO:0000313" key="2">
    <source>
        <dbReference type="EMBL" id="GAA2112395.1"/>
    </source>
</evidence>
<dbReference type="InterPro" id="IPR036365">
    <property type="entry name" value="PGBD-like_sf"/>
</dbReference>
<dbReference type="PANTHER" id="PTHR11022:SF41">
    <property type="entry name" value="PEPTIDOGLYCAN-RECOGNITION PROTEIN LC-RELATED"/>
    <property type="match status" value="1"/>
</dbReference>
<evidence type="ECO:0000313" key="3">
    <source>
        <dbReference type="Proteomes" id="UP001500897"/>
    </source>
</evidence>